<evidence type="ECO:0000313" key="1">
    <source>
        <dbReference type="EMBL" id="TCO85375.1"/>
    </source>
</evidence>
<dbReference type="OrthoDB" id="9776406at2"/>
<dbReference type="EMBL" id="SLXA01000003">
    <property type="protein sequence ID" value="TCO85375.1"/>
    <property type="molecule type" value="Genomic_DNA"/>
</dbReference>
<dbReference type="SUPFAM" id="SSF81301">
    <property type="entry name" value="Nucleotidyltransferase"/>
    <property type="match status" value="1"/>
</dbReference>
<dbReference type="RefSeq" id="WP_132089571.1">
    <property type="nucleotide sequence ID" value="NZ_JANKAQ010000003.1"/>
</dbReference>
<dbReference type="InterPro" id="IPR043519">
    <property type="entry name" value="NT_sf"/>
</dbReference>
<keyword evidence="1" id="KW-0808">Transferase</keyword>
<reference evidence="1 2" key="1">
    <citation type="submission" date="2019-03" db="EMBL/GenBank/DDBJ databases">
        <title>Genomic Encyclopedia of Type Strains, Phase IV (KMG-IV): sequencing the most valuable type-strain genomes for metagenomic binning, comparative biology and taxonomic classification.</title>
        <authorList>
            <person name="Goeker M."/>
        </authorList>
    </citation>
    <scope>NUCLEOTIDE SEQUENCE [LARGE SCALE GENOMIC DNA]</scope>
    <source>
        <strain evidence="1 2">DSM 28559</strain>
    </source>
</reference>
<dbReference type="SUPFAM" id="SSF81631">
    <property type="entry name" value="PAP/OAS1 substrate-binding domain"/>
    <property type="match status" value="1"/>
</dbReference>
<keyword evidence="2" id="KW-1185">Reference proteome</keyword>
<dbReference type="AlphaFoldDB" id="A0A4R2LDK6"/>
<dbReference type="Proteomes" id="UP000295711">
    <property type="component" value="Unassembled WGS sequence"/>
</dbReference>
<dbReference type="Gene3D" id="1.20.120.330">
    <property type="entry name" value="Nucleotidyltransferases domain 2"/>
    <property type="match status" value="1"/>
</dbReference>
<organism evidence="1 2">
    <name type="scientific">Frisingicoccus caecimuris</name>
    <dbReference type="NCBI Taxonomy" id="1796636"/>
    <lineage>
        <taxon>Bacteria</taxon>
        <taxon>Bacillati</taxon>
        <taxon>Bacillota</taxon>
        <taxon>Clostridia</taxon>
        <taxon>Lachnospirales</taxon>
        <taxon>Lachnospiraceae</taxon>
        <taxon>Frisingicoccus</taxon>
    </lineage>
</organism>
<name>A0A4R2LDK6_9FIRM</name>
<dbReference type="GO" id="GO:0016779">
    <property type="term" value="F:nucleotidyltransferase activity"/>
    <property type="evidence" value="ECO:0007669"/>
    <property type="project" value="UniProtKB-KW"/>
</dbReference>
<dbReference type="InterPro" id="IPR007530">
    <property type="entry name" value="Aminoglycoside_adenylylTfrase"/>
</dbReference>
<gene>
    <name evidence="1" type="ORF">EV212_10396</name>
</gene>
<evidence type="ECO:0000313" key="2">
    <source>
        <dbReference type="Proteomes" id="UP000295711"/>
    </source>
</evidence>
<accession>A0A4R2LDK6</accession>
<dbReference type="Gene3D" id="3.30.460.10">
    <property type="entry name" value="Beta Polymerase, domain 2"/>
    <property type="match status" value="1"/>
</dbReference>
<protein>
    <submittedName>
        <fullName evidence="1">Aminoglycoside 6-adenylyltransferase</fullName>
    </submittedName>
</protein>
<keyword evidence="1" id="KW-0548">Nucleotidyltransferase</keyword>
<sequence length="299" mass="34959">MRSEKEMMSLIITKAKQDDRILAAYMKGSRTNPKVPKDIYRDFDIMYVVKETDSFIMDTSWINFFGKVVLKQEQDDDYGYGERFGIRANYDESYSWLLLFSDGNRIDVGIETINALNKGTNRNKLYLPLLDKIGCLPELPAPTDEDFFVKKPSIKQFQGCCNEFFWCICDVSKGIARDEMPFAMTTYNTLVRNMMELMLNWYIGTRTDFSVSTGKLNKYFKKYLSEAIYQRYLKTYTNGEYENFWCAIQVAIELFHDVAIWVGESIEATYPYTAEEAACGYMKNIRTQLATLEKTDWMR</sequence>
<proteinExistence type="predicted"/>
<comment type="caution">
    <text evidence="1">The sequence shown here is derived from an EMBL/GenBank/DDBJ whole genome shotgun (WGS) entry which is preliminary data.</text>
</comment>
<dbReference type="Pfam" id="PF04439">
    <property type="entry name" value="Adenyl_transf"/>
    <property type="match status" value="1"/>
</dbReference>